<feature type="transmembrane region" description="Helical" evidence="3">
    <location>
        <begin position="17"/>
        <end position="37"/>
    </location>
</feature>
<accession>A0ABT4JXX4</accession>
<feature type="transmembrane region" description="Helical" evidence="3">
    <location>
        <begin position="70"/>
        <end position="87"/>
    </location>
</feature>
<dbReference type="Proteomes" id="UP001149719">
    <property type="component" value="Unassembled WGS sequence"/>
</dbReference>
<sequence>MDIIFFLNEAVLEGQHYTWSSVLLILIIVGCLLSGIIHWWQSANALCTSIFITQVALLIVFYIVNVKEQASLLMSGTLLIWVLYLLIESHKMAYIDDLTQINSRRALNEKLLALPKNYIVVMADIDHFKKFNDTYGHDMGDSVLYRVAQELAKVEQGGKVFRYGGEEFTILFFNKQWSDIEDSLEHLRESVQNMKVSVFDVKKGTQKNVQVTVSMGACESQSSTDSEQIFKFADDALYKAKRNGRNRIELKK</sequence>
<evidence type="ECO:0000313" key="5">
    <source>
        <dbReference type="EMBL" id="MCZ2723248.1"/>
    </source>
</evidence>
<name>A0ABT4JXX4_9GAMM</name>
<dbReference type="PROSITE" id="PS50887">
    <property type="entry name" value="GGDEF"/>
    <property type="match status" value="1"/>
</dbReference>
<evidence type="ECO:0000313" key="6">
    <source>
        <dbReference type="Proteomes" id="UP001149719"/>
    </source>
</evidence>
<dbReference type="PANTHER" id="PTHR45138:SF9">
    <property type="entry name" value="DIGUANYLATE CYCLASE DGCM-RELATED"/>
    <property type="match status" value="1"/>
</dbReference>
<dbReference type="InterPro" id="IPR000160">
    <property type="entry name" value="GGDEF_dom"/>
</dbReference>
<comment type="caution">
    <text evidence="5">The sequence shown here is derived from an EMBL/GenBank/DDBJ whole genome shotgun (WGS) entry which is preliminary data.</text>
</comment>
<dbReference type="PANTHER" id="PTHR45138">
    <property type="entry name" value="REGULATORY COMPONENTS OF SENSORY TRANSDUCTION SYSTEM"/>
    <property type="match status" value="1"/>
</dbReference>
<dbReference type="EMBL" id="JAPUBN010000020">
    <property type="protein sequence ID" value="MCZ2723248.1"/>
    <property type="molecule type" value="Genomic_DNA"/>
</dbReference>
<dbReference type="NCBIfam" id="TIGR00254">
    <property type="entry name" value="GGDEF"/>
    <property type="match status" value="1"/>
</dbReference>
<feature type="transmembrane region" description="Helical" evidence="3">
    <location>
        <begin position="44"/>
        <end position="64"/>
    </location>
</feature>
<reference evidence="5" key="1">
    <citation type="submission" date="2022-12" db="EMBL/GenBank/DDBJ databases">
        <title>Marinomonas 15G1-11 sp. nov, isolated from marine algae.</title>
        <authorList>
            <person name="Butt M."/>
            <person name="Choi D.G."/>
            <person name="Kim J.M."/>
            <person name="Lee J.K."/>
            <person name="Baek J.H."/>
            <person name="Jeon C.O."/>
        </authorList>
    </citation>
    <scope>NUCLEOTIDE SEQUENCE</scope>
    <source>
        <strain evidence="5">15G1-11</strain>
    </source>
</reference>
<protein>
    <recommendedName>
        <fullName evidence="1">diguanylate cyclase</fullName>
        <ecNumber evidence="1">2.7.7.65</ecNumber>
    </recommendedName>
</protein>
<dbReference type="InterPro" id="IPR043128">
    <property type="entry name" value="Rev_trsase/Diguanyl_cyclase"/>
</dbReference>
<dbReference type="EC" id="2.7.7.65" evidence="1"/>
<proteinExistence type="predicted"/>
<evidence type="ECO:0000256" key="2">
    <source>
        <dbReference type="ARBA" id="ARBA00034247"/>
    </source>
</evidence>
<dbReference type="SMART" id="SM00267">
    <property type="entry name" value="GGDEF"/>
    <property type="match status" value="1"/>
</dbReference>
<feature type="domain" description="GGDEF" evidence="4">
    <location>
        <begin position="116"/>
        <end position="252"/>
    </location>
</feature>
<comment type="catalytic activity">
    <reaction evidence="2">
        <text>2 GTP = 3',3'-c-di-GMP + 2 diphosphate</text>
        <dbReference type="Rhea" id="RHEA:24898"/>
        <dbReference type="ChEBI" id="CHEBI:33019"/>
        <dbReference type="ChEBI" id="CHEBI:37565"/>
        <dbReference type="ChEBI" id="CHEBI:58805"/>
        <dbReference type="EC" id="2.7.7.65"/>
    </reaction>
</comment>
<dbReference type="Pfam" id="PF00990">
    <property type="entry name" value="GGDEF"/>
    <property type="match status" value="1"/>
</dbReference>
<keyword evidence="3" id="KW-0472">Membrane</keyword>
<keyword evidence="6" id="KW-1185">Reference proteome</keyword>
<dbReference type="CDD" id="cd01949">
    <property type="entry name" value="GGDEF"/>
    <property type="match status" value="1"/>
</dbReference>
<dbReference type="Gene3D" id="3.30.70.270">
    <property type="match status" value="1"/>
</dbReference>
<dbReference type="RefSeq" id="WP_269127339.1">
    <property type="nucleotide sequence ID" value="NZ_JAPUBN010000020.1"/>
</dbReference>
<evidence type="ECO:0000256" key="3">
    <source>
        <dbReference type="SAM" id="Phobius"/>
    </source>
</evidence>
<gene>
    <name evidence="5" type="ORF">O1D97_16940</name>
</gene>
<evidence type="ECO:0000256" key="1">
    <source>
        <dbReference type="ARBA" id="ARBA00012528"/>
    </source>
</evidence>
<keyword evidence="3" id="KW-1133">Transmembrane helix</keyword>
<evidence type="ECO:0000259" key="4">
    <source>
        <dbReference type="PROSITE" id="PS50887"/>
    </source>
</evidence>
<keyword evidence="3" id="KW-0812">Transmembrane</keyword>
<dbReference type="SUPFAM" id="SSF55073">
    <property type="entry name" value="Nucleotide cyclase"/>
    <property type="match status" value="1"/>
</dbReference>
<dbReference type="InterPro" id="IPR029787">
    <property type="entry name" value="Nucleotide_cyclase"/>
</dbReference>
<dbReference type="InterPro" id="IPR050469">
    <property type="entry name" value="Diguanylate_Cyclase"/>
</dbReference>
<organism evidence="5 6">
    <name type="scientific">Marinomonas phaeophyticola</name>
    <dbReference type="NCBI Taxonomy" id="3004091"/>
    <lineage>
        <taxon>Bacteria</taxon>
        <taxon>Pseudomonadati</taxon>
        <taxon>Pseudomonadota</taxon>
        <taxon>Gammaproteobacteria</taxon>
        <taxon>Oceanospirillales</taxon>
        <taxon>Oceanospirillaceae</taxon>
        <taxon>Marinomonas</taxon>
    </lineage>
</organism>